<dbReference type="EMBL" id="BMXG01000009">
    <property type="protein sequence ID" value="GHC01085.1"/>
    <property type="molecule type" value="Genomic_DNA"/>
</dbReference>
<sequence>MLAAMGDMPSLSVMLRTCFIAMGLFAMLAGCQTMPSAESSPEPGAVFHFLAIWLKDPTDQAARERIATQTEAWRDYPGVISTVCGQGLPGERTIVQNYDLGVMIVFTNEAALRAYEQDPAHQHIIREILAPAAEKVMIYDFLVSNEAATGVSRAILRQRQYQHYREFAN</sequence>
<organism evidence="2 3">
    <name type="scientific">Cerasicoccus arenae</name>
    <dbReference type="NCBI Taxonomy" id="424488"/>
    <lineage>
        <taxon>Bacteria</taxon>
        <taxon>Pseudomonadati</taxon>
        <taxon>Verrucomicrobiota</taxon>
        <taxon>Opitutia</taxon>
        <taxon>Puniceicoccales</taxon>
        <taxon>Cerasicoccaceae</taxon>
        <taxon>Cerasicoccus</taxon>
    </lineage>
</organism>
<accession>A0A8J3DFN2</accession>
<comment type="caution">
    <text evidence="2">The sequence shown here is derived from an EMBL/GenBank/DDBJ whole genome shotgun (WGS) entry which is preliminary data.</text>
</comment>
<dbReference type="SUPFAM" id="SSF54909">
    <property type="entry name" value="Dimeric alpha+beta barrel"/>
    <property type="match status" value="1"/>
</dbReference>
<reference evidence="2" key="1">
    <citation type="journal article" date="2014" name="Int. J. Syst. Evol. Microbiol.">
        <title>Complete genome sequence of Corynebacterium casei LMG S-19264T (=DSM 44701T), isolated from a smear-ripened cheese.</title>
        <authorList>
            <consortium name="US DOE Joint Genome Institute (JGI-PGF)"/>
            <person name="Walter F."/>
            <person name="Albersmeier A."/>
            <person name="Kalinowski J."/>
            <person name="Ruckert C."/>
        </authorList>
    </citation>
    <scope>NUCLEOTIDE SEQUENCE</scope>
    <source>
        <strain evidence="2">KCTC 12870</strain>
    </source>
</reference>
<dbReference type="PROSITE" id="PS51502">
    <property type="entry name" value="S_R_A_B_BARREL"/>
    <property type="match status" value="1"/>
</dbReference>
<dbReference type="InterPro" id="IPR013097">
    <property type="entry name" value="Dabb"/>
</dbReference>
<reference evidence="2" key="2">
    <citation type="submission" date="2020-09" db="EMBL/GenBank/DDBJ databases">
        <authorList>
            <person name="Sun Q."/>
            <person name="Kim S."/>
        </authorList>
    </citation>
    <scope>NUCLEOTIDE SEQUENCE</scope>
    <source>
        <strain evidence="2">KCTC 12870</strain>
    </source>
</reference>
<evidence type="ECO:0000313" key="3">
    <source>
        <dbReference type="Proteomes" id="UP000642829"/>
    </source>
</evidence>
<keyword evidence="3" id="KW-1185">Reference proteome</keyword>
<evidence type="ECO:0000259" key="1">
    <source>
        <dbReference type="PROSITE" id="PS51502"/>
    </source>
</evidence>
<protein>
    <recommendedName>
        <fullName evidence="1">Stress-response A/B barrel domain-containing protein</fullName>
    </recommendedName>
</protein>
<dbReference type="InterPro" id="IPR011008">
    <property type="entry name" value="Dimeric_a/b-barrel"/>
</dbReference>
<evidence type="ECO:0000313" key="2">
    <source>
        <dbReference type="EMBL" id="GHC01085.1"/>
    </source>
</evidence>
<proteinExistence type="predicted"/>
<dbReference type="AlphaFoldDB" id="A0A8J3DFN2"/>
<name>A0A8J3DFN2_9BACT</name>
<dbReference type="Gene3D" id="3.30.70.100">
    <property type="match status" value="1"/>
</dbReference>
<gene>
    <name evidence="2" type="ORF">GCM10007047_16870</name>
</gene>
<dbReference type="Pfam" id="PF07876">
    <property type="entry name" value="Dabb"/>
    <property type="match status" value="1"/>
</dbReference>
<feature type="domain" description="Stress-response A/B barrel" evidence="1">
    <location>
        <begin position="46"/>
        <end position="141"/>
    </location>
</feature>
<dbReference type="RefSeq" id="WP_189514016.1">
    <property type="nucleotide sequence ID" value="NZ_BMXG01000009.1"/>
</dbReference>
<dbReference type="Proteomes" id="UP000642829">
    <property type="component" value="Unassembled WGS sequence"/>
</dbReference>
<dbReference type="SMART" id="SM00886">
    <property type="entry name" value="Dabb"/>
    <property type="match status" value="1"/>
</dbReference>